<gene>
    <name evidence="5" type="ORF">GCM10009858_26200</name>
</gene>
<keyword evidence="1" id="KW-0547">Nucleotide-binding</keyword>
<keyword evidence="3" id="KW-0067">ATP-binding</keyword>
<keyword evidence="6" id="KW-1185">Reference proteome</keyword>
<feature type="domain" description="Carboxyltransferase" evidence="4">
    <location>
        <begin position="2"/>
        <end position="196"/>
    </location>
</feature>
<dbReference type="PANTHER" id="PTHR34698">
    <property type="entry name" value="5-OXOPROLINASE SUBUNIT B"/>
    <property type="match status" value="1"/>
</dbReference>
<dbReference type="InterPro" id="IPR029000">
    <property type="entry name" value="Cyclophilin-like_dom_sf"/>
</dbReference>
<dbReference type="Pfam" id="PF02682">
    <property type="entry name" value="CT_C_D"/>
    <property type="match status" value="1"/>
</dbReference>
<dbReference type="PANTHER" id="PTHR34698:SF2">
    <property type="entry name" value="5-OXOPROLINASE SUBUNIT B"/>
    <property type="match status" value="1"/>
</dbReference>
<dbReference type="SMART" id="SM00796">
    <property type="entry name" value="AHS1"/>
    <property type="match status" value="1"/>
</dbReference>
<dbReference type="InterPro" id="IPR010016">
    <property type="entry name" value="PxpB"/>
</dbReference>
<evidence type="ECO:0000256" key="3">
    <source>
        <dbReference type="ARBA" id="ARBA00022840"/>
    </source>
</evidence>
<evidence type="ECO:0000313" key="5">
    <source>
        <dbReference type="EMBL" id="GAA2486976.1"/>
    </source>
</evidence>
<proteinExistence type="predicted"/>
<reference evidence="6" key="1">
    <citation type="journal article" date="2019" name="Int. J. Syst. Evol. Microbiol.">
        <title>The Global Catalogue of Microorganisms (GCM) 10K type strain sequencing project: providing services to taxonomists for standard genome sequencing and annotation.</title>
        <authorList>
            <consortium name="The Broad Institute Genomics Platform"/>
            <consortium name="The Broad Institute Genome Sequencing Center for Infectious Disease"/>
            <person name="Wu L."/>
            <person name="Ma J."/>
        </authorList>
    </citation>
    <scope>NUCLEOTIDE SEQUENCE [LARGE SCALE GENOMIC DNA]</scope>
    <source>
        <strain evidence="6">JCM 16259</strain>
    </source>
</reference>
<keyword evidence="2 5" id="KW-0378">Hydrolase</keyword>
<organism evidence="5 6">
    <name type="scientific">Terrabacter carboxydivorans</name>
    <dbReference type="NCBI Taxonomy" id="619730"/>
    <lineage>
        <taxon>Bacteria</taxon>
        <taxon>Bacillati</taxon>
        <taxon>Actinomycetota</taxon>
        <taxon>Actinomycetes</taxon>
        <taxon>Micrococcales</taxon>
        <taxon>Intrasporangiaceae</taxon>
        <taxon>Terrabacter</taxon>
    </lineage>
</organism>
<dbReference type="InterPro" id="IPR003833">
    <property type="entry name" value="CT_C_D"/>
</dbReference>
<evidence type="ECO:0000256" key="1">
    <source>
        <dbReference type="ARBA" id="ARBA00022741"/>
    </source>
</evidence>
<dbReference type="EMBL" id="BAAARE010000010">
    <property type="protein sequence ID" value="GAA2486976.1"/>
    <property type="molecule type" value="Genomic_DNA"/>
</dbReference>
<protein>
    <submittedName>
        <fullName evidence="5">Allophanate hydrolase subunit 1</fullName>
    </submittedName>
</protein>
<comment type="caution">
    <text evidence="5">The sequence shown here is derived from an EMBL/GenBank/DDBJ whole genome shotgun (WGS) entry which is preliminary data.</text>
</comment>
<dbReference type="GO" id="GO:0016787">
    <property type="term" value="F:hydrolase activity"/>
    <property type="evidence" value="ECO:0007669"/>
    <property type="project" value="UniProtKB-KW"/>
</dbReference>
<dbReference type="Proteomes" id="UP001500730">
    <property type="component" value="Unassembled WGS sequence"/>
</dbReference>
<evidence type="ECO:0000313" key="6">
    <source>
        <dbReference type="Proteomes" id="UP001500730"/>
    </source>
</evidence>
<accession>A0ABP5YU29</accession>
<evidence type="ECO:0000256" key="2">
    <source>
        <dbReference type="ARBA" id="ARBA00022801"/>
    </source>
</evidence>
<dbReference type="Gene3D" id="2.40.100.10">
    <property type="entry name" value="Cyclophilin-like"/>
    <property type="match status" value="1"/>
</dbReference>
<dbReference type="Gene3D" id="3.30.1360.40">
    <property type="match status" value="1"/>
</dbReference>
<name>A0ABP5YU29_9MICO</name>
<dbReference type="RefSeq" id="WP_344255364.1">
    <property type="nucleotide sequence ID" value="NZ_BAAARE010000010.1"/>
</dbReference>
<dbReference type="SUPFAM" id="SSF50891">
    <property type="entry name" value="Cyclophilin-like"/>
    <property type="match status" value="1"/>
</dbReference>
<dbReference type="SUPFAM" id="SSF160467">
    <property type="entry name" value="PH0987 N-terminal domain-like"/>
    <property type="match status" value="1"/>
</dbReference>
<evidence type="ECO:0000259" key="4">
    <source>
        <dbReference type="SMART" id="SM00796"/>
    </source>
</evidence>
<sequence length="209" mass="22349">MTRLLAAGHRGLLVECDDLPEVMALHRALEEARAGGALPGVVDLVPAARTVLVTFDETASHSRIAEALAALEVRPRDDDPTGREVQVDVSYGGDDLDEVARLSGLSVEEVVRRHAAATYVVAFTGFAPGFAYLVGGDPALVVPRRDTPRTRVPRGSVALAGEFTGIYPQEGPGGWQLIGRTEAPLWDLDREPPALLAPGTRVRFARLDP</sequence>